<keyword evidence="4" id="KW-0418">Kinase</keyword>
<gene>
    <name evidence="4" type="ORF">SAMN05216505_101440</name>
</gene>
<evidence type="ECO:0000259" key="3">
    <source>
        <dbReference type="Pfam" id="PF13581"/>
    </source>
</evidence>
<dbReference type="RefSeq" id="WP_074993396.1">
    <property type="nucleotide sequence ID" value="NZ_FMZK01000001.1"/>
</dbReference>
<dbReference type="SUPFAM" id="SSF55874">
    <property type="entry name" value="ATPase domain of HSP90 chaperone/DNA topoisomerase II/histidine kinase"/>
    <property type="match status" value="1"/>
</dbReference>
<organism evidence="4 5">
    <name type="scientific">Streptomyces prasinopilosus</name>
    <dbReference type="NCBI Taxonomy" id="67344"/>
    <lineage>
        <taxon>Bacteria</taxon>
        <taxon>Bacillati</taxon>
        <taxon>Actinomycetota</taxon>
        <taxon>Actinomycetes</taxon>
        <taxon>Kitasatosporales</taxon>
        <taxon>Streptomycetaceae</taxon>
        <taxon>Streptomyces</taxon>
    </lineage>
</organism>
<dbReference type="Pfam" id="PF13581">
    <property type="entry name" value="HATPase_c_2"/>
    <property type="match status" value="1"/>
</dbReference>
<reference evidence="5" key="1">
    <citation type="submission" date="2016-10" db="EMBL/GenBank/DDBJ databases">
        <authorList>
            <person name="Varghese N."/>
            <person name="Submissions S."/>
        </authorList>
    </citation>
    <scope>NUCLEOTIDE SEQUENCE [LARGE SCALE GENOMIC DNA]</scope>
    <source>
        <strain evidence="5">CGMCC 4.3504</strain>
    </source>
</reference>
<protein>
    <submittedName>
        <fullName evidence="4">Histidine kinase-like ATPase domain-containing protein</fullName>
    </submittedName>
</protein>
<evidence type="ECO:0000256" key="1">
    <source>
        <dbReference type="ARBA" id="ARBA00022527"/>
    </source>
</evidence>
<dbReference type="InterPro" id="IPR003594">
    <property type="entry name" value="HATPase_dom"/>
</dbReference>
<keyword evidence="4" id="KW-0808">Transferase</keyword>
<evidence type="ECO:0000313" key="4">
    <source>
        <dbReference type="EMBL" id="SDC11525.1"/>
    </source>
</evidence>
<dbReference type="PANTHER" id="PTHR35526:SF3">
    <property type="entry name" value="ANTI-SIGMA-F FACTOR RSBW"/>
    <property type="match status" value="1"/>
</dbReference>
<sequence>MKHEIRDQSQVPHRAPPPGSFRQRFGSTRRGARLARLLAAHQLTAWGWARGGACLEAAELVVGELAANAATHGHLPGRDFLLTMTLVARPEDRSGILRIEVADCRGERLPAPGAEPCPLGEQGRGLLLVSALASGWGVTPRPPSGKTVWAELPAPPGQTFGDTAPPGADPR</sequence>
<dbReference type="PANTHER" id="PTHR35526">
    <property type="entry name" value="ANTI-SIGMA-F FACTOR RSBW-RELATED"/>
    <property type="match status" value="1"/>
</dbReference>
<keyword evidence="1" id="KW-0723">Serine/threonine-protein kinase</keyword>
<dbReference type="Gene3D" id="3.30.565.10">
    <property type="entry name" value="Histidine kinase-like ATPase, C-terminal domain"/>
    <property type="match status" value="1"/>
</dbReference>
<feature type="domain" description="Histidine kinase/HSP90-like ATPase" evidence="3">
    <location>
        <begin position="39"/>
        <end position="149"/>
    </location>
</feature>
<dbReference type="Proteomes" id="UP000182100">
    <property type="component" value="Unassembled WGS sequence"/>
</dbReference>
<feature type="region of interest" description="Disordered" evidence="2">
    <location>
        <begin position="1"/>
        <end position="26"/>
    </location>
</feature>
<dbReference type="EMBL" id="FMZK01000001">
    <property type="protein sequence ID" value="SDC11525.1"/>
    <property type="molecule type" value="Genomic_DNA"/>
</dbReference>
<dbReference type="CDD" id="cd16936">
    <property type="entry name" value="HATPase_RsbW-like"/>
    <property type="match status" value="1"/>
</dbReference>
<dbReference type="GO" id="GO:0004674">
    <property type="term" value="F:protein serine/threonine kinase activity"/>
    <property type="evidence" value="ECO:0007669"/>
    <property type="project" value="UniProtKB-KW"/>
</dbReference>
<dbReference type="InterPro" id="IPR050267">
    <property type="entry name" value="Anti-sigma-factor_SerPK"/>
</dbReference>
<feature type="region of interest" description="Disordered" evidence="2">
    <location>
        <begin position="140"/>
        <end position="171"/>
    </location>
</feature>
<evidence type="ECO:0000313" key="5">
    <source>
        <dbReference type="Proteomes" id="UP000182100"/>
    </source>
</evidence>
<proteinExistence type="predicted"/>
<accession>A0A1G6IZP2</accession>
<evidence type="ECO:0000256" key="2">
    <source>
        <dbReference type="SAM" id="MobiDB-lite"/>
    </source>
</evidence>
<dbReference type="InterPro" id="IPR036890">
    <property type="entry name" value="HATPase_C_sf"/>
</dbReference>
<dbReference type="AlphaFoldDB" id="A0A1G6IZP2"/>
<name>A0A1G6IZP2_9ACTN</name>
<dbReference type="STRING" id="67344.SAMN05216505_101440"/>
<keyword evidence="5" id="KW-1185">Reference proteome</keyword>